<proteinExistence type="predicted"/>
<dbReference type="PANTHER" id="PTHR31973">
    <property type="entry name" value="POLYPROTEIN, PUTATIVE-RELATED"/>
    <property type="match status" value="1"/>
</dbReference>
<feature type="non-terminal residue" evidence="3">
    <location>
        <position position="1"/>
    </location>
</feature>
<dbReference type="Pfam" id="PF03108">
    <property type="entry name" value="DBD_Tnp_Mut"/>
    <property type="match status" value="1"/>
</dbReference>
<evidence type="ECO:0000256" key="1">
    <source>
        <dbReference type="SAM" id="MobiDB-lite"/>
    </source>
</evidence>
<dbReference type="InterPro" id="IPR004332">
    <property type="entry name" value="Transposase_MuDR"/>
</dbReference>
<protein>
    <recommendedName>
        <fullName evidence="2">Transposase MuDR plant domain-containing protein</fullName>
    </recommendedName>
</protein>
<feature type="compositionally biased region" description="Acidic residues" evidence="1">
    <location>
        <begin position="82"/>
        <end position="92"/>
    </location>
</feature>
<comment type="caution">
    <text evidence="3">The sequence shown here is derived from an EMBL/GenBank/DDBJ whole genome shotgun (WGS) entry which is preliminary data.</text>
</comment>
<feature type="domain" description="Transposase MuDR plant" evidence="2">
    <location>
        <begin position="159"/>
        <end position="217"/>
    </location>
</feature>
<evidence type="ECO:0000259" key="2">
    <source>
        <dbReference type="Pfam" id="PF03108"/>
    </source>
</evidence>
<evidence type="ECO:0000313" key="3">
    <source>
        <dbReference type="EMBL" id="KAL0457973.1"/>
    </source>
</evidence>
<reference evidence="3" key="2">
    <citation type="journal article" date="2024" name="Plant">
        <title>Genomic evolution and insights into agronomic trait innovations of Sesamum species.</title>
        <authorList>
            <person name="Miao H."/>
            <person name="Wang L."/>
            <person name="Qu L."/>
            <person name="Liu H."/>
            <person name="Sun Y."/>
            <person name="Le M."/>
            <person name="Wang Q."/>
            <person name="Wei S."/>
            <person name="Zheng Y."/>
            <person name="Lin W."/>
            <person name="Duan Y."/>
            <person name="Cao H."/>
            <person name="Xiong S."/>
            <person name="Wang X."/>
            <person name="Wei L."/>
            <person name="Li C."/>
            <person name="Ma Q."/>
            <person name="Ju M."/>
            <person name="Zhao R."/>
            <person name="Li G."/>
            <person name="Mu C."/>
            <person name="Tian Q."/>
            <person name="Mei H."/>
            <person name="Zhang T."/>
            <person name="Gao T."/>
            <person name="Zhang H."/>
        </authorList>
    </citation>
    <scope>NUCLEOTIDE SEQUENCE</scope>
    <source>
        <strain evidence="3">KEN1</strain>
    </source>
</reference>
<organism evidence="3">
    <name type="scientific">Sesamum latifolium</name>
    <dbReference type="NCBI Taxonomy" id="2727402"/>
    <lineage>
        <taxon>Eukaryota</taxon>
        <taxon>Viridiplantae</taxon>
        <taxon>Streptophyta</taxon>
        <taxon>Embryophyta</taxon>
        <taxon>Tracheophyta</taxon>
        <taxon>Spermatophyta</taxon>
        <taxon>Magnoliopsida</taxon>
        <taxon>eudicotyledons</taxon>
        <taxon>Gunneridae</taxon>
        <taxon>Pentapetalae</taxon>
        <taxon>asterids</taxon>
        <taxon>lamiids</taxon>
        <taxon>Lamiales</taxon>
        <taxon>Pedaliaceae</taxon>
        <taxon>Sesamum</taxon>
    </lineage>
</organism>
<accession>A0AAW2XWG6</accession>
<name>A0AAW2XWG6_9LAMI</name>
<dbReference type="AlphaFoldDB" id="A0AAW2XWG6"/>
<feature type="region of interest" description="Disordered" evidence="1">
    <location>
        <begin position="79"/>
        <end position="106"/>
    </location>
</feature>
<feature type="non-terminal residue" evidence="3">
    <location>
        <position position="275"/>
    </location>
</feature>
<dbReference type="PANTHER" id="PTHR31973:SF187">
    <property type="entry name" value="MUTATOR TRANSPOSASE MUDRA PROTEIN"/>
    <property type="match status" value="1"/>
</dbReference>
<gene>
    <name evidence="3" type="ORF">Slati_0424500</name>
</gene>
<sequence length="275" mass="31217">VEGQGHDTVGVETVIENDNVPESVNEIVTENVSESVNETVTENVPESVNETVTENVPEMIENMGMDKGKRKLYERFLNESSSEFDDSSDEDYVQSGEGSDSEAPSVVLEDIECESDDDIFLSKNPSKKELMMKLIRVMKDKKKKTVPERFETGNLNGLVMMGMKMIWKVLRDWCIRNGVDIEFLRNEAARMTAKCKVEGYEWRIHASPILGGPTFQIKTLKGNHTCAMNYENRLANASYLARRIENAIRDHPTIPIAQLKNRILSKCNMDVSRFK</sequence>
<reference evidence="3" key="1">
    <citation type="submission" date="2020-06" db="EMBL/GenBank/DDBJ databases">
        <authorList>
            <person name="Li T."/>
            <person name="Hu X."/>
            <person name="Zhang T."/>
            <person name="Song X."/>
            <person name="Zhang H."/>
            <person name="Dai N."/>
            <person name="Sheng W."/>
            <person name="Hou X."/>
            <person name="Wei L."/>
        </authorList>
    </citation>
    <scope>NUCLEOTIDE SEQUENCE</scope>
    <source>
        <strain evidence="3">KEN1</strain>
        <tissue evidence="3">Leaf</tissue>
    </source>
</reference>
<dbReference type="EMBL" id="JACGWN010000002">
    <property type="protein sequence ID" value="KAL0457973.1"/>
    <property type="molecule type" value="Genomic_DNA"/>
</dbReference>